<dbReference type="Gene3D" id="1.10.10.10">
    <property type="entry name" value="Winged helix-like DNA-binding domain superfamily/Winged helix DNA-binding domain"/>
    <property type="match status" value="1"/>
</dbReference>
<evidence type="ECO:0000256" key="3">
    <source>
        <dbReference type="ARBA" id="ARBA00023163"/>
    </source>
</evidence>
<dbReference type="InterPro" id="IPR014710">
    <property type="entry name" value="RmlC-like_jellyroll"/>
</dbReference>
<evidence type="ECO:0000313" key="6">
    <source>
        <dbReference type="EMBL" id="MFC2969172.1"/>
    </source>
</evidence>
<comment type="caution">
    <text evidence="6">The sequence shown here is derived from an EMBL/GenBank/DDBJ whole genome shotgun (WGS) entry which is preliminary data.</text>
</comment>
<name>A0ABV7AJK6_9RHOB</name>
<evidence type="ECO:0000256" key="2">
    <source>
        <dbReference type="ARBA" id="ARBA00023125"/>
    </source>
</evidence>
<accession>A0ABV7AJK6</accession>
<sequence length="231" mass="25174">MLARLLAQLPADIRRALAAVSELRDAPAGTVMIADGAPAEGVGLVLEGTLGLIKRLPDGRSNIIGLLTPGELCGRVFDPEASYQVEALTDARVLCFKRAGFEEILEAAPEVERLFMINVLDEIDAAREWLLLLGGRKAVERVASFLLILCRQELARRGTDWDGSPIPVRLPLSRADLARHLGTRPETLSRALHALEDRGVLVIHDPGRFEVTDPEGLVNISGHDLLRERCG</sequence>
<dbReference type="RefSeq" id="WP_377833877.1">
    <property type="nucleotide sequence ID" value="NZ_JBHRSK010000010.1"/>
</dbReference>
<keyword evidence="3" id="KW-0804">Transcription</keyword>
<dbReference type="CDD" id="cd00038">
    <property type="entry name" value="CAP_ED"/>
    <property type="match status" value="1"/>
</dbReference>
<dbReference type="Gene3D" id="2.60.120.10">
    <property type="entry name" value="Jelly Rolls"/>
    <property type="match status" value="1"/>
</dbReference>
<dbReference type="PANTHER" id="PTHR24567">
    <property type="entry name" value="CRP FAMILY TRANSCRIPTIONAL REGULATORY PROTEIN"/>
    <property type="match status" value="1"/>
</dbReference>
<dbReference type="InterPro" id="IPR036390">
    <property type="entry name" value="WH_DNA-bd_sf"/>
</dbReference>
<evidence type="ECO:0000256" key="1">
    <source>
        <dbReference type="ARBA" id="ARBA00023015"/>
    </source>
</evidence>
<dbReference type="PANTHER" id="PTHR24567:SF26">
    <property type="entry name" value="REGULATORY PROTEIN YEIL"/>
    <property type="match status" value="1"/>
</dbReference>
<dbReference type="Pfam" id="PF00027">
    <property type="entry name" value="cNMP_binding"/>
    <property type="match status" value="1"/>
</dbReference>
<dbReference type="PROSITE" id="PS51063">
    <property type="entry name" value="HTH_CRP_2"/>
    <property type="match status" value="1"/>
</dbReference>
<dbReference type="InterPro" id="IPR018490">
    <property type="entry name" value="cNMP-bd_dom_sf"/>
</dbReference>
<dbReference type="PROSITE" id="PS50042">
    <property type="entry name" value="CNMP_BINDING_3"/>
    <property type="match status" value="1"/>
</dbReference>
<keyword evidence="2" id="KW-0238">DNA-binding</keyword>
<keyword evidence="7" id="KW-1185">Reference proteome</keyword>
<dbReference type="InterPro" id="IPR036388">
    <property type="entry name" value="WH-like_DNA-bd_sf"/>
</dbReference>
<dbReference type="Pfam" id="PF13545">
    <property type="entry name" value="HTH_Crp_2"/>
    <property type="match status" value="1"/>
</dbReference>
<gene>
    <name evidence="6" type="ORF">ACFOES_13790</name>
</gene>
<dbReference type="InterPro" id="IPR050397">
    <property type="entry name" value="Env_Response_Regulators"/>
</dbReference>
<evidence type="ECO:0000259" key="5">
    <source>
        <dbReference type="PROSITE" id="PS51063"/>
    </source>
</evidence>
<dbReference type="Proteomes" id="UP001595443">
    <property type="component" value="Unassembled WGS sequence"/>
</dbReference>
<dbReference type="SUPFAM" id="SSF51206">
    <property type="entry name" value="cAMP-binding domain-like"/>
    <property type="match status" value="1"/>
</dbReference>
<keyword evidence="1" id="KW-0805">Transcription regulation</keyword>
<evidence type="ECO:0000259" key="4">
    <source>
        <dbReference type="PROSITE" id="PS50042"/>
    </source>
</evidence>
<organism evidence="6 7">
    <name type="scientific">Acidimangrovimonas pyrenivorans</name>
    <dbReference type="NCBI Taxonomy" id="2030798"/>
    <lineage>
        <taxon>Bacteria</taxon>
        <taxon>Pseudomonadati</taxon>
        <taxon>Pseudomonadota</taxon>
        <taxon>Alphaproteobacteria</taxon>
        <taxon>Rhodobacterales</taxon>
        <taxon>Paracoccaceae</taxon>
        <taxon>Acidimangrovimonas</taxon>
    </lineage>
</organism>
<dbReference type="PRINTS" id="PR00034">
    <property type="entry name" value="HTHCRP"/>
</dbReference>
<feature type="domain" description="HTH crp-type" evidence="5">
    <location>
        <begin position="136"/>
        <end position="215"/>
    </location>
</feature>
<evidence type="ECO:0000313" key="7">
    <source>
        <dbReference type="Proteomes" id="UP001595443"/>
    </source>
</evidence>
<reference evidence="7" key="1">
    <citation type="journal article" date="2019" name="Int. J. Syst. Evol. Microbiol.">
        <title>The Global Catalogue of Microorganisms (GCM) 10K type strain sequencing project: providing services to taxonomists for standard genome sequencing and annotation.</title>
        <authorList>
            <consortium name="The Broad Institute Genomics Platform"/>
            <consortium name="The Broad Institute Genome Sequencing Center for Infectious Disease"/>
            <person name="Wu L."/>
            <person name="Ma J."/>
        </authorList>
    </citation>
    <scope>NUCLEOTIDE SEQUENCE [LARGE SCALE GENOMIC DNA]</scope>
    <source>
        <strain evidence="7">KCTC 62192</strain>
    </source>
</reference>
<dbReference type="InterPro" id="IPR012318">
    <property type="entry name" value="HTH_CRP"/>
</dbReference>
<dbReference type="CDD" id="cd00092">
    <property type="entry name" value="HTH_CRP"/>
    <property type="match status" value="1"/>
</dbReference>
<dbReference type="SUPFAM" id="SSF46785">
    <property type="entry name" value="Winged helix' DNA-binding domain"/>
    <property type="match status" value="1"/>
</dbReference>
<feature type="domain" description="Cyclic nucleotide-binding" evidence="4">
    <location>
        <begin position="5"/>
        <end position="122"/>
    </location>
</feature>
<dbReference type="SMART" id="SM00100">
    <property type="entry name" value="cNMP"/>
    <property type="match status" value="1"/>
</dbReference>
<protein>
    <submittedName>
        <fullName evidence="6">Crp/Fnr family transcriptional regulator</fullName>
    </submittedName>
</protein>
<dbReference type="EMBL" id="JBHRSK010000010">
    <property type="protein sequence ID" value="MFC2969172.1"/>
    <property type="molecule type" value="Genomic_DNA"/>
</dbReference>
<proteinExistence type="predicted"/>
<dbReference type="InterPro" id="IPR000595">
    <property type="entry name" value="cNMP-bd_dom"/>
</dbReference>
<dbReference type="SMART" id="SM00419">
    <property type="entry name" value="HTH_CRP"/>
    <property type="match status" value="1"/>
</dbReference>